<proteinExistence type="predicted"/>
<evidence type="ECO:0000313" key="2">
    <source>
        <dbReference type="EMBL" id="TKS03997.1"/>
    </source>
</evidence>
<sequence>MRAAIIPTGKNRSINGGGGSGGNISGNTTIDAAKTLTAARLCRCRETDFREWMIQQRKQEFVQLFYGFLESKMGPENERIYGWCGQEQEREVQQPNDLFEMKKCMYRGTKTLKKTEALIMIFWVKKSGLGCWSKSDRIRAADPNIFKLIRGEPPGTLV</sequence>
<accession>A0A4U5Q5V0</accession>
<comment type="caution">
    <text evidence="2">The sequence shown here is derived from an EMBL/GenBank/DDBJ whole genome shotgun (WGS) entry which is preliminary data.</text>
</comment>
<protein>
    <submittedName>
        <fullName evidence="2">Uncharacterized protein</fullName>
    </submittedName>
</protein>
<gene>
    <name evidence="2" type="ORF">D5086_0000148050</name>
</gene>
<organism evidence="2">
    <name type="scientific">Populus alba</name>
    <name type="common">White poplar</name>
    <dbReference type="NCBI Taxonomy" id="43335"/>
    <lineage>
        <taxon>Eukaryota</taxon>
        <taxon>Viridiplantae</taxon>
        <taxon>Streptophyta</taxon>
        <taxon>Embryophyta</taxon>
        <taxon>Tracheophyta</taxon>
        <taxon>Spermatophyta</taxon>
        <taxon>Magnoliopsida</taxon>
        <taxon>eudicotyledons</taxon>
        <taxon>Gunneridae</taxon>
        <taxon>Pentapetalae</taxon>
        <taxon>rosids</taxon>
        <taxon>fabids</taxon>
        <taxon>Malpighiales</taxon>
        <taxon>Salicaceae</taxon>
        <taxon>Saliceae</taxon>
        <taxon>Populus</taxon>
    </lineage>
</organism>
<feature type="region of interest" description="Disordered" evidence="1">
    <location>
        <begin position="1"/>
        <end position="26"/>
    </location>
</feature>
<feature type="compositionally biased region" description="Gly residues" evidence="1">
    <location>
        <begin position="15"/>
        <end position="24"/>
    </location>
</feature>
<dbReference type="EMBL" id="RCHU01000476">
    <property type="protein sequence ID" value="TKS03997.1"/>
    <property type="molecule type" value="Genomic_DNA"/>
</dbReference>
<evidence type="ECO:0000256" key="1">
    <source>
        <dbReference type="SAM" id="MobiDB-lite"/>
    </source>
</evidence>
<reference evidence="2" key="1">
    <citation type="submission" date="2018-10" db="EMBL/GenBank/DDBJ databases">
        <title>Population genomic analysis revealed the cold adaptation of white poplar.</title>
        <authorList>
            <person name="Liu Y.-J."/>
        </authorList>
    </citation>
    <scope>NUCLEOTIDE SEQUENCE [LARGE SCALE GENOMIC DNA]</scope>
    <source>
        <strain evidence="2">PAL-ZL1</strain>
    </source>
</reference>
<dbReference type="AlphaFoldDB" id="A0A4U5Q5V0"/>
<name>A0A4U5Q5V0_POPAL</name>